<proteinExistence type="predicted"/>
<keyword evidence="2" id="KW-1185">Reference proteome</keyword>
<feature type="non-terminal residue" evidence="1">
    <location>
        <position position="1"/>
    </location>
</feature>
<dbReference type="AlphaFoldDB" id="A0A238BU20"/>
<dbReference type="OrthoDB" id="10410413at2759"/>
<dbReference type="EMBL" id="KZ270008">
    <property type="protein sequence ID" value="OZC08484.1"/>
    <property type="molecule type" value="Genomic_DNA"/>
</dbReference>
<organism evidence="1 2">
    <name type="scientific">Onchocerca flexuosa</name>
    <dbReference type="NCBI Taxonomy" id="387005"/>
    <lineage>
        <taxon>Eukaryota</taxon>
        <taxon>Metazoa</taxon>
        <taxon>Ecdysozoa</taxon>
        <taxon>Nematoda</taxon>
        <taxon>Chromadorea</taxon>
        <taxon>Rhabditida</taxon>
        <taxon>Spirurina</taxon>
        <taxon>Spiruromorpha</taxon>
        <taxon>Filarioidea</taxon>
        <taxon>Onchocercidae</taxon>
        <taxon>Onchocerca</taxon>
    </lineage>
</organism>
<evidence type="ECO:0000313" key="2">
    <source>
        <dbReference type="Proteomes" id="UP000242913"/>
    </source>
</evidence>
<evidence type="ECO:0000313" key="1">
    <source>
        <dbReference type="EMBL" id="OZC08484.1"/>
    </source>
</evidence>
<accession>A0A238BU20</accession>
<name>A0A238BU20_9BILA</name>
<dbReference type="Proteomes" id="UP000242913">
    <property type="component" value="Unassembled WGS sequence"/>
</dbReference>
<gene>
    <name evidence="1" type="ORF">X798_04545</name>
</gene>
<reference evidence="1 2" key="1">
    <citation type="submission" date="2015-12" db="EMBL/GenBank/DDBJ databases">
        <title>Draft genome of the nematode, Onchocerca flexuosa.</title>
        <authorList>
            <person name="Mitreva M."/>
        </authorList>
    </citation>
    <scope>NUCLEOTIDE SEQUENCE [LARGE SCALE GENOMIC DNA]</scope>
    <source>
        <strain evidence="1">Red Deer</strain>
    </source>
</reference>
<sequence length="158" mass="17372">LVRVTSPYVATTQLLPTVPALNPYTVFGNGLMASVPVKTDATAGEQQQQAINITMPWATVAGYDEKQGDFVQTLMNSQYAAAVHRLGGRQVSRKFENVDSSNDNDNDLINLSSNLIIFSIFPNHTAALVKPAKQDHMVNPTRISPVLLQQNARRFTPY</sequence>
<protein>
    <submittedName>
        <fullName evidence="1">Uncharacterized protein</fullName>
    </submittedName>
</protein>